<name>A0AAJ8KQ74_9TREE</name>
<evidence type="ECO:0000313" key="3">
    <source>
        <dbReference type="Proteomes" id="UP000078595"/>
    </source>
</evidence>
<sequence>MPIAVSNAPAPAAEDTDVSFKKKFSERSTPPPELPPFVYASRFDHPSFGDWRDELATKGYTVVKAIPTERALEYRERAFQWLESFPLGFDRNDVSTWKNEHLPVHVKGGMFHGYGYCHEQLLWDLRCEDGVIDAFAKVWGTDELITSFDGGSIMLPKRVDVMDSGKWEHMDQSHHRKGFYCCQGLVNLNYNGPEDGGLMVLEGSSELVEEHFDHFGRHAYKSWGPFDWYGFTEEEQQWFFDRGCKWVKVCAEPGDLILWDSRTMHYNVRPKGDRDRVCTYICMAPAHLLTEDDRKLRVECFESSKGTTHVPFAAIFAREFEPVVRSDGKPCPHDTGKPKNPPVLNERIEKLVGIKPY</sequence>
<reference evidence="2" key="1">
    <citation type="submission" date="2013-07" db="EMBL/GenBank/DDBJ databases">
        <authorList>
            <consortium name="The Broad Institute Genome Sequencing Platform"/>
            <person name="Cuomo C."/>
            <person name="Litvintseva A."/>
            <person name="Chen Y."/>
            <person name="Heitman J."/>
            <person name="Sun S."/>
            <person name="Springer D."/>
            <person name="Dromer F."/>
            <person name="Young S.K."/>
            <person name="Zeng Q."/>
            <person name="Gargeya S."/>
            <person name="Fitzgerald M."/>
            <person name="Abouelleil A."/>
            <person name="Alvarado L."/>
            <person name="Berlin A.M."/>
            <person name="Chapman S.B."/>
            <person name="Dewar J."/>
            <person name="Goldberg J."/>
            <person name="Griggs A."/>
            <person name="Gujja S."/>
            <person name="Hansen M."/>
            <person name="Howarth C."/>
            <person name="Imamovic A."/>
            <person name="Larimer J."/>
            <person name="McCowan C."/>
            <person name="Murphy C."/>
            <person name="Pearson M."/>
            <person name="Priest M."/>
            <person name="Roberts A."/>
            <person name="Saif S."/>
            <person name="Shea T."/>
            <person name="Sykes S."/>
            <person name="Wortman J."/>
            <person name="Nusbaum C."/>
            <person name="Birren B."/>
        </authorList>
    </citation>
    <scope>NUCLEOTIDE SEQUENCE</scope>
    <source>
        <strain evidence="2">CBS 10117</strain>
    </source>
</reference>
<dbReference type="Gene3D" id="2.60.120.620">
    <property type="entry name" value="q2cbj1_9rhob like domain"/>
    <property type="match status" value="1"/>
</dbReference>
<keyword evidence="3" id="KW-1185">Reference proteome</keyword>
<dbReference type="KEGG" id="kdj:28967872"/>
<evidence type="ECO:0000313" key="2">
    <source>
        <dbReference type="EMBL" id="WWC62249.1"/>
    </source>
</evidence>
<protein>
    <recommendedName>
        <fullName evidence="4">Phytanoyl-CoA dioxygenase</fullName>
    </recommendedName>
</protein>
<accession>A0AAJ8KQ74</accession>
<dbReference type="InterPro" id="IPR008775">
    <property type="entry name" value="Phytyl_CoA_dOase-like"/>
</dbReference>
<feature type="region of interest" description="Disordered" evidence="1">
    <location>
        <begin position="1"/>
        <end position="35"/>
    </location>
</feature>
<dbReference type="GeneID" id="28967872"/>
<dbReference type="PANTHER" id="PTHR31630:SF6">
    <property type="entry name" value="PHYTANOYL-COA DIOXYGENASE-RELATED"/>
    <property type="match status" value="1"/>
</dbReference>
<reference evidence="2" key="2">
    <citation type="submission" date="2024-02" db="EMBL/GenBank/DDBJ databases">
        <title>Comparative genomics of Cryptococcus and Kwoniella reveals pathogenesis evolution and contrasting modes of karyotype evolution via chromosome fusion or intercentromeric recombination.</title>
        <authorList>
            <person name="Coelho M.A."/>
            <person name="David-Palma M."/>
            <person name="Shea T."/>
            <person name="Bowers K."/>
            <person name="McGinley-Smith S."/>
            <person name="Mohammad A.W."/>
            <person name="Gnirke A."/>
            <person name="Yurkov A.M."/>
            <person name="Nowrousian M."/>
            <person name="Sun S."/>
            <person name="Cuomo C.A."/>
            <person name="Heitman J."/>
        </authorList>
    </citation>
    <scope>NUCLEOTIDE SEQUENCE</scope>
    <source>
        <strain evidence="2">CBS 10117</strain>
    </source>
</reference>
<dbReference type="Pfam" id="PF05721">
    <property type="entry name" value="PhyH"/>
    <property type="match status" value="1"/>
</dbReference>
<dbReference type="PANTHER" id="PTHR31630">
    <property type="entry name" value="PHYTANOYL-COA DIOXYGENASE-RELATED-RELATED"/>
    <property type="match status" value="1"/>
</dbReference>
<organism evidence="2 3">
    <name type="scientific">Kwoniella dejecticola CBS 10117</name>
    <dbReference type="NCBI Taxonomy" id="1296121"/>
    <lineage>
        <taxon>Eukaryota</taxon>
        <taxon>Fungi</taxon>
        <taxon>Dikarya</taxon>
        <taxon>Basidiomycota</taxon>
        <taxon>Agaricomycotina</taxon>
        <taxon>Tremellomycetes</taxon>
        <taxon>Tremellales</taxon>
        <taxon>Cryptococcaceae</taxon>
        <taxon>Kwoniella</taxon>
    </lineage>
</organism>
<evidence type="ECO:0008006" key="4">
    <source>
        <dbReference type="Google" id="ProtNLM"/>
    </source>
</evidence>
<dbReference type="AlphaFoldDB" id="A0AAJ8KQ74"/>
<proteinExistence type="predicted"/>
<dbReference type="SUPFAM" id="SSF51197">
    <property type="entry name" value="Clavaminate synthase-like"/>
    <property type="match status" value="1"/>
</dbReference>
<evidence type="ECO:0000256" key="1">
    <source>
        <dbReference type="SAM" id="MobiDB-lite"/>
    </source>
</evidence>
<dbReference type="Proteomes" id="UP000078595">
    <property type="component" value="Chromosome 5"/>
</dbReference>
<gene>
    <name evidence="2" type="ORF">I303_104845</name>
</gene>
<dbReference type="EMBL" id="CP144534">
    <property type="protein sequence ID" value="WWC62249.1"/>
    <property type="molecule type" value="Genomic_DNA"/>
</dbReference>
<dbReference type="RefSeq" id="XP_065825119.1">
    <property type="nucleotide sequence ID" value="XM_065969047.1"/>
</dbReference>